<dbReference type="FunFam" id="3.40.640.10:FF:000033">
    <property type="entry name" value="Aspartate aminotransferase"/>
    <property type="match status" value="1"/>
</dbReference>
<evidence type="ECO:0000256" key="3">
    <source>
        <dbReference type="ARBA" id="ARBA00022576"/>
    </source>
</evidence>
<feature type="domain" description="Aminotransferase class I/classII large" evidence="7">
    <location>
        <begin position="79"/>
        <end position="427"/>
    </location>
</feature>
<keyword evidence="5" id="KW-0663">Pyridoxal phosphate</keyword>
<evidence type="ECO:0000256" key="2">
    <source>
        <dbReference type="ARBA" id="ARBA00007441"/>
    </source>
</evidence>
<evidence type="ECO:0000256" key="6">
    <source>
        <dbReference type="RuleBase" id="RU000481"/>
    </source>
</evidence>
<evidence type="ECO:0000259" key="7">
    <source>
        <dbReference type="Pfam" id="PF00155"/>
    </source>
</evidence>
<accession>L0HF91</accession>
<dbReference type="AlphaFoldDB" id="L0HF91"/>
<dbReference type="CDD" id="cd00609">
    <property type="entry name" value="AAT_like"/>
    <property type="match status" value="1"/>
</dbReference>
<protein>
    <recommendedName>
        <fullName evidence="6">Aminotransferase</fullName>
        <ecNumber evidence="6">2.6.1.-</ecNumber>
    </recommendedName>
</protein>
<dbReference type="InterPro" id="IPR004838">
    <property type="entry name" value="NHTrfase_class1_PyrdxlP-BS"/>
</dbReference>
<keyword evidence="4 6" id="KW-0808">Transferase</keyword>
<dbReference type="Pfam" id="PF00155">
    <property type="entry name" value="Aminotran_1_2"/>
    <property type="match status" value="1"/>
</dbReference>
<evidence type="ECO:0000313" key="8">
    <source>
        <dbReference type="EMBL" id="AGB01988.1"/>
    </source>
</evidence>
<reference evidence="9" key="1">
    <citation type="submission" date="2011-12" db="EMBL/GenBank/DDBJ databases">
        <title>Complete sequence of Methanoregula formicicum SMSP.</title>
        <authorList>
            <person name="Lucas S."/>
            <person name="Han J."/>
            <person name="Lapidus A."/>
            <person name="Cheng J.-F."/>
            <person name="Goodwin L."/>
            <person name="Pitluck S."/>
            <person name="Peters L."/>
            <person name="Ovchinnikova G."/>
            <person name="Teshima H."/>
            <person name="Detter J.C."/>
            <person name="Han C."/>
            <person name="Tapia R."/>
            <person name="Land M."/>
            <person name="Hauser L."/>
            <person name="Kyrpides N."/>
            <person name="Ivanova N."/>
            <person name="Pagani I."/>
            <person name="Imachi H."/>
            <person name="Tamaki H."/>
            <person name="Sekiguchi Y."/>
            <person name="Kamagata Y."/>
            <person name="Cadillo-Quiroz H."/>
            <person name="Zinder S."/>
            <person name="Liu W.-T."/>
            <person name="Woyke T."/>
        </authorList>
    </citation>
    <scope>NUCLEOTIDE SEQUENCE [LARGE SCALE GENOMIC DNA]</scope>
    <source>
        <strain evidence="9">DSM 22288 / NBRC 105244 / SMSP</strain>
    </source>
</reference>
<proteinExistence type="inferred from homology"/>
<evidence type="ECO:0000256" key="5">
    <source>
        <dbReference type="ARBA" id="ARBA00022898"/>
    </source>
</evidence>
<dbReference type="EC" id="2.6.1.-" evidence="6"/>
<sequence length="430" mass="47606">MNNIAQGTFPGHHARWVGLRETNPLIIFSGRANRIGMQNKRAGTGKGKAPFFTTHPSRADTFTESVIREMTRLALKHNAINLAQGFPDFPCPPGLKTAACEAVKDDINQYAITWGAKDLREALARRVKTFNRMTFNPETEITVTCGSTEAMMASMLAIIQPGDEVVVPEPFYENYGPDAQISGAAPRYVPLTDDLSIDEEKWKSVFSKKTRAIIINTPNNPTGKVFSKQELSFIADLCIEHNAVAITDEIYEHIVYDGHKHVSIGSLPGMEDRTITIGSFSKTYSVTGWRVGYALADAALTDRIRKIHDFLTVGAPAPLQRACVAALDLPESYYKELAMEYDRKRQILYKGLKKAGFACELPEGAYYLYTDISSFGMSDTDFARHLVETAGVAAVPGSSFYANGGETKLRFTFSKKDETLQEACKRLETL</sequence>
<dbReference type="SUPFAM" id="SSF53383">
    <property type="entry name" value="PLP-dependent transferases"/>
    <property type="match status" value="1"/>
</dbReference>
<dbReference type="Proteomes" id="UP000010824">
    <property type="component" value="Chromosome"/>
</dbReference>
<name>L0HF91_METFS</name>
<gene>
    <name evidence="8" type="ordered locus">Metfor_0933</name>
</gene>
<dbReference type="InterPro" id="IPR004839">
    <property type="entry name" value="Aminotransferase_I/II_large"/>
</dbReference>
<dbReference type="InterPro" id="IPR015421">
    <property type="entry name" value="PyrdxlP-dep_Trfase_major"/>
</dbReference>
<dbReference type="InParanoid" id="L0HF91"/>
<dbReference type="GO" id="GO:0005737">
    <property type="term" value="C:cytoplasm"/>
    <property type="evidence" value="ECO:0007669"/>
    <property type="project" value="TreeGrafter"/>
</dbReference>
<reference evidence="8 9" key="2">
    <citation type="journal article" date="2014" name="Genome Announc.">
        <title>Complete Genome Sequence of Methanoregula formicica SMSPT, a Mesophilic Hydrogenotrophic Methanogen Isolated from a Methanogenic Upflow Anaerobic Sludge Blanket Reactor.</title>
        <authorList>
            <person name="Yamamoto K."/>
            <person name="Tamaki H."/>
            <person name="Cadillo-Quiroz H."/>
            <person name="Imachi H."/>
            <person name="Kyrpides N."/>
            <person name="Woyke T."/>
            <person name="Goodwin L."/>
            <person name="Zinder S.H."/>
            <person name="Kamagata Y."/>
            <person name="Liu W.T."/>
        </authorList>
    </citation>
    <scope>NUCLEOTIDE SEQUENCE [LARGE SCALE GENOMIC DNA]</scope>
    <source>
        <strain evidence="9">DSM 22288 / NBRC 105244 / SMSP</strain>
    </source>
</reference>
<comment type="similarity">
    <text evidence="2 6">Belongs to the class-I pyridoxal-phosphate-dependent aminotransferase family.</text>
</comment>
<dbReference type="GO" id="GO:0016212">
    <property type="term" value="F:kynurenine-oxoglutarate transaminase activity"/>
    <property type="evidence" value="ECO:0007669"/>
    <property type="project" value="TreeGrafter"/>
</dbReference>
<evidence type="ECO:0000256" key="1">
    <source>
        <dbReference type="ARBA" id="ARBA00001933"/>
    </source>
</evidence>
<dbReference type="InterPro" id="IPR051326">
    <property type="entry name" value="Kynurenine-oxoglutarate_AT"/>
</dbReference>
<comment type="cofactor">
    <cofactor evidence="1 6">
        <name>pyridoxal 5'-phosphate</name>
        <dbReference type="ChEBI" id="CHEBI:597326"/>
    </cofactor>
</comment>
<dbReference type="STRING" id="593750.Metfor_0933"/>
<dbReference type="Gene3D" id="3.90.1150.10">
    <property type="entry name" value="Aspartate Aminotransferase, domain 1"/>
    <property type="match status" value="1"/>
</dbReference>
<dbReference type="PROSITE" id="PS00105">
    <property type="entry name" value="AA_TRANSFER_CLASS_1"/>
    <property type="match status" value="1"/>
</dbReference>
<dbReference type="InterPro" id="IPR015422">
    <property type="entry name" value="PyrdxlP-dep_Trfase_small"/>
</dbReference>
<dbReference type="HOGENOM" id="CLU_017584_4_0_2"/>
<evidence type="ECO:0000256" key="4">
    <source>
        <dbReference type="ARBA" id="ARBA00022679"/>
    </source>
</evidence>
<dbReference type="GO" id="GO:0030170">
    <property type="term" value="F:pyridoxal phosphate binding"/>
    <property type="evidence" value="ECO:0007669"/>
    <property type="project" value="InterPro"/>
</dbReference>
<dbReference type="eggNOG" id="arCOG01130">
    <property type="taxonomic scope" value="Archaea"/>
</dbReference>
<organism evidence="8 9">
    <name type="scientific">Methanoregula formicica (strain DSM 22288 / NBRC 105244 / SMSP)</name>
    <dbReference type="NCBI Taxonomy" id="593750"/>
    <lineage>
        <taxon>Archaea</taxon>
        <taxon>Methanobacteriati</taxon>
        <taxon>Methanobacteriota</taxon>
        <taxon>Stenosarchaea group</taxon>
        <taxon>Methanomicrobia</taxon>
        <taxon>Methanomicrobiales</taxon>
        <taxon>Methanoregulaceae</taxon>
        <taxon>Methanoregula</taxon>
    </lineage>
</organism>
<keyword evidence="9" id="KW-1185">Reference proteome</keyword>
<dbReference type="KEGG" id="mfo:Metfor_0933"/>
<dbReference type="PANTHER" id="PTHR43807:SF12">
    <property type="entry name" value="AMINOTRANSFERASE, CLASSES I AND II FAMILY PROTEIN, EXPRESSED"/>
    <property type="match status" value="1"/>
</dbReference>
<dbReference type="EMBL" id="CP003167">
    <property type="protein sequence ID" value="AGB01988.1"/>
    <property type="molecule type" value="Genomic_DNA"/>
</dbReference>
<dbReference type="InterPro" id="IPR015424">
    <property type="entry name" value="PyrdxlP-dep_Trfase"/>
</dbReference>
<dbReference type="Gene3D" id="3.40.640.10">
    <property type="entry name" value="Type I PLP-dependent aspartate aminotransferase-like (Major domain)"/>
    <property type="match status" value="1"/>
</dbReference>
<keyword evidence="3 6" id="KW-0032">Aminotransferase</keyword>
<evidence type="ECO:0000313" key="9">
    <source>
        <dbReference type="Proteomes" id="UP000010824"/>
    </source>
</evidence>
<dbReference type="PANTHER" id="PTHR43807">
    <property type="entry name" value="FI04487P"/>
    <property type="match status" value="1"/>
</dbReference>